<accession>R9P9P2</accession>
<sequence length="458" mass="51903">MVRSTQSSPAPPSTSPQRTNPRRLSRRIASSDSVSGDDDEQLLSSPDKSRQLPHRTPRFASVSADSDEDMHYDMHSIDSDGSVVTEDEIYLLELASATQIEKSSLSQQLRAAGDNKAKIYVQLLDPVKRHDMLSKQFHDFVPHSLRQTLEVPKRVGKDFNKSRSQRFIAMVHKPKEVDNDALLEAFEKFLADLMDCFDHPHEVIGWNPFAAFAEFVQAGAAHRSPSVLQSCSRLTLGLEWDRLSDEDKKRIGYKFLFDLKELHYDRMCKVNEILAAWDDKFRRSSTCNTCNSDPWEVFLLTTVIAMLKEGTKYVDIETASDTSSEADSNSDDEDEDMDGDDNHDQDSTDSEYSNDDAAGLLDVCAPRLEPIDDTQEPRQSFVRNYGPNAYILRIVSIDQLGCVAFDRSPFKVCPSCGYRFDGHDADRGCPFYQDLDRAFTKAREQISEIPEMIHMPTE</sequence>
<dbReference type="HOGENOM" id="CLU_597398_0_0_1"/>
<evidence type="ECO:0000313" key="2">
    <source>
        <dbReference type="EMBL" id="GAC98091.1"/>
    </source>
</evidence>
<protein>
    <submittedName>
        <fullName evidence="2">Uncharacterized protein</fullName>
    </submittedName>
</protein>
<feature type="region of interest" description="Disordered" evidence="1">
    <location>
        <begin position="1"/>
        <end position="67"/>
    </location>
</feature>
<feature type="compositionally biased region" description="Acidic residues" evidence="1">
    <location>
        <begin position="328"/>
        <end position="339"/>
    </location>
</feature>
<dbReference type="Proteomes" id="UP000014071">
    <property type="component" value="Unassembled WGS sequence"/>
</dbReference>
<gene>
    <name evidence="2" type="ORF">PHSY_005680</name>
</gene>
<keyword evidence="3" id="KW-1185">Reference proteome</keyword>
<dbReference type="eggNOG" id="ENOG502TBRZ">
    <property type="taxonomic scope" value="Eukaryota"/>
</dbReference>
<name>R9P9P2_PSEHS</name>
<dbReference type="GeneID" id="24110957"/>
<feature type="region of interest" description="Disordered" evidence="1">
    <location>
        <begin position="318"/>
        <end position="355"/>
    </location>
</feature>
<dbReference type="EMBL" id="DF238815">
    <property type="protein sequence ID" value="GAC98091.1"/>
    <property type="molecule type" value="Genomic_DNA"/>
</dbReference>
<proteinExistence type="predicted"/>
<evidence type="ECO:0000313" key="3">
    <source>
        <dbReference type="Proteomes" id="UP000014071"/>
    </source>
</evidence>
<dbReference type="OrthoDB" id="2552392at2759"/>
<organism evidence="2 3">
    <name type="scientific">Pseudozyma hubeiensis (strain SY62)</name>
    <name type="common">Yeast</name>
    <dbReference type="NCBI Taxonomy" id="1305764"/>
    <lineage>
        <taxon>Eukaryota</taxon>
        <taxon>Fungi</taxon>
        <taxon>Dikarya</taxon>
        <taxon>Basidiomycota</taxon>
        <taxon>Ustilaginomycotina</taxon>
        <taxon>Ustilaginomycetes</taxon>
        <taxon>Ustilaginales</taxon>
        <taxon>Ustilaginaceae</taxon>
        <taxon>Pseudozyma</taxon>
    </lineage>
</organism>
<reference evidence="3" key="1">
    <citation type="journal article" date="2013" name="Genome Announc.">
        <title>Draft genome sequence of the basidiomycetous yeast-like fungus Pseudozyma hubeiensis SY62, which produces an abundant amount of the biosurfactant mannosylerythritol lipids.</title>
        <authorList>
            <person name="Konishi M."/>
            <person name="Hatada Y."/>
            <person name="Horiuchi J."/>
        </authorList>
    </citation>
    <scope>NUCLEOTIDE SEQUENCE [LARGE SCALE GENOMIC DNA]</scope>
    <source>
        <strain evidence="3">SY62</strain>
    </source>
</reference>
<evidence type="ECO:0000256" key="1">
    <source>
        <dbReference type="SAM" id="MobiDB-lite"/>
    </source>
</evidence>
<dbReference type="RefSeq" id="XP_012191678.1">
    <property type="nucleotide sequence ID" value="XM_012336288.1"/>
</dbReference>
<dbReference type="AlphaFoldDB" id="R9P9P2"/>